<proteinExistence type="predicted"/>
<comment type="caution">
    <text evidence="1">The sequence shown here is derived from an EMBL/GenBank/DDBJ whole genome shotgun (WGS) entry which is preliminary data.</text>
</comment>
<evidence type="ECO:0000313" key="2">
    <source>
        <dbReference type="Proteomes" id="UP001054837"/>
    </source>
</evidence>
<gene>
    <name evidence="1" type="primary">AVEN_77162_2</name>
    <name evidence="1" type="ORF">CDAR_98361</name>
</gene>
<name>A0AAV4UG83_9ARAC</name>
<evidence type="ECO:0000313" key="1">
    <source>
        <dbReference type="EMBL" id="GIY56629.1"/>
    </source>
</evidence>
<accession>A0AAV4UG83</accession>
<dbReference type="Proteomes" id="UP001054837">
    <property type="component" value="Unassembled WGS sequence"/>
</dbReference>
<keyword evidence="2" id="KW-1185">Reference proteome</keyword>
<dbReference type="EMBL" id="BPLQ01011207">
    <property type="protein sequence ID" value="GIY56629.1"/>
    <property type="molecule type" value="Genomic_DNA"/>
</dbReference>
<organism evidence="1 2">
    <name type="scientific">Caerostris darwini</name>
    <dbReference type="NCBI Taxonomy" id="1538125"/>
    <lineage>
        <taxon>Eukaryota</taxon>
        <taxon>Metazoa</taxon>
        <taxon>Ecdysozoa</taxon>
        <taxon>Arthropoda</taxon>
        <taxon>Chelicerata</taxon>
        <taxon>Arachnida</taxon>
        <taxon>Araneae</taxon>
        <taxon>Araneomorphae</taxon>
        <taxon>Entelegynae</taxon>
        <taxon>Araneoidea</taxon>
        <taxon>Araneidae</taxon>
        <taxon>Caerostris</taxon>
    </lineage>
</organism>
<protein>
    <submittedName>
        <fullName evidence="1">Uncharacterized protein</fullName>
    </submittedName>
</protein>
<reference evidence="1 2" key="1">
    <citation type="submission" date="2021-06" db="EMBL/GenBank/DDBJ databases">
        <title>Caerostris darwini draft genome.</title>
        <authorList>
            <person name="Kono N."/>
            <person name="Arakawa K."/>
        </authorList>
    </citation>
    <scope>NUCLEOTIDE SEQUENCE [LARGE SCALE GENOMIC DNA]</scope>
</reference>
<sequence>MDEEISQILLWGPKLISLGLNDTSPALDYIYKTVDSFALNTHQISLKRCYWGKKILWHELWDGSFTCYMSRYSEIIRNAALSCPMLEELIITVRHVDCIQHLRHLKRLDVLCILFRSVSEGDFSAFLALLRDIGHQLRHLSISASQKMPYASFAQIYTLSKLNMV</sequence>
<dbReference type="AlphaFoldDB" id="A0AAV4UG83"/>